<dbReference type="InterPro" id="IPR003594">
    <property type="entry name" value="HATPase_dom"/>
</dbReference>
<evidence type="ECO:0000256" key="8">
    <source>
        <dbReference type="ARBA" id="ARBA00023012"/>
    </source>
</evidence>
<dbReference type="InterPro" id="IPR005467">
    <property type="entry name" value="His_kinase_dom"/>
</dbReference>
<dbReference type="InterPro" id="IPR004358">
    <property type="entry name" value="Sig_transdc_His_kin-like_C"/>
</dbReference>
<comment type="caution">
    <text evidence="11">The sequence shown here is derived from an EMBL/GenBank/DDBJ whole genome shotgun (WGS) entry which is preliminary data.</text>
</comment>
<proteinExistence type="predicted"/>
<keyword evidence="12" id="KW-1185">Reference proteome</keyword>
<evidence type="ECO:0000313" key="11">
    <source>
        <dbReference type="EMBL" id="OCC15220.1"/>
    </source>
</evidence>
<gene>
    <name evidence="11" type="ORF">DBT_1343</name>
</gene>
<accession>A0A1B9F5N3</accession>
<dbReference type="Gene3D" id="1.10.287.130">
    <property type="match status" value="1"/>
</dbReference>
<sequence>MFFKRMLGIFRAMEHDQRKIAESSRELLRLNEQMNQLVGERTRSEMVLRLAHEIRNPITIIGGLLRRAEKGISDYNKFKKSYIPKILEQAGRLEEIVRRFEEVLSKQTRSFVVLDLNELALRCVDQTREMASKKEISLDFEGAKQPLFFKGNREILELSIRHLIDNAIEACKRGDNIKVTASPSLDGVVLEVSDTGPGIPKEVLDHIFEPIFETHEGTIGLGLSFVKQVVEEHNGALKVETIPGKGTTIVMEFPTYLKEEPMNGKDL</sequence>
<dbReference type="Pfam" id="PF02518">
    <property type="entry name" value="HATPase_c"/>
    <property type="match status" value="1"/>
</dbReference>
<dbReference type="STRING" id="1156395.DBT_1343"/>
<dbReference type="AlphaFoldDB" id="A0A1B9F5N3"/>
<dbReference type="CDD" id="cd00075">
    <property type="entry name" value="HATPase"/>
    <property type="match status" value="1"/>
</dbReference>
<dbReference type="SUPFAM" id="SSF47384">
    <property type="entry name" value="Homodimeric domain of signal transducing histidine kinase"/>
    <property type="match status" value="1"/>
</dbReference>
<dbReference type="SUPFAM" id="SSF55874">
    <property type="entry name" value="ATPase domain of HSP90 chaperone/DNA topoisomerase II/histidine kinase"/>
    <property type="match status" value="1"/>
</dbReference>
<name>A0A1B9F5N3_9BACT</name>
<dbReference type="PANTHER" id="PTHR43065:SF10">
    <property type="entry name" value="PEROXIDE STRESS-ACTIVATED HISTIDINE KINASE MAK3"/>
    <property type="match status" value="1"/>
</dbReference>
<dbReference type="GO" id="GO:0005524">
    <property type="term" value="F:ATP binding"/>
    <property type="evidence" value="ECO:0007669"/>
    <property type="project" value="UniProtKB-KW"/>
</dbReference>
<protein>
    <recommendedName>
        <fullName evidence="2">histidine kinase</fullName>
        <ecNumber evidence="2">2.7.13.3</ecNumber>
    </recommendedName>
</protein>
<dbReference type="EC" id="2.7.13.3" evidence="2"/>
<dbReference type="InterPro" id="IPR036097">
    <property type="entry name" value="HisK_dim/P_sf"/>
</dbReference>
<dbReference type="CDD" id="cd00082">
    <property type="entry name" value="HisKA"/>
    <property type="match status" value="1"/>
</dbReference>
<evidence type="ECO:0000256" key="7">
    <source>
        <dbReference type="ARBA" id="ARBA00022840"/>
    </source>
</evidence>
<dbReference type="EMBL" id="MAGO01000006">
    <property type="protein sequence ID" value="OCC15220.1"/>
    <property type="molecule type" value="Genomic_DNA"/>
</dbReference>
<dbReference type="InterPro" id="IPR003661">
    <property type="entry name" value="HisK_dim/P_dom"/>
</dbReference>
<feature type="coiled-coil region" evidence="9">
    <location>
        <begin position="13"/>
        <end position="40"/>
    </location>
</feature>
<feature type="domain" description="Histidine kinase" evidence="10">
    <location>
        <begin position="49"/>
        <end position="257"/>
    </location>
</feature>
<evidence type="ECO:0000259" key="10">
    <source>
        <dbReference type="PROSITE" id="PS50109"/>
    </source>
</evidence>
<reference evidence="11 12" key="1">
    <citation type="submission" date="2016-06" db="EMBL/GenBank/DDBJ databases">
        <title>Respiratory ammonification of nitrate coupled to the oxidation of elemental sulfur in deep-sea autotrophic thermophilic bacteria.</title>
        <authorList>
            <person name="Slobodkina G.B."/>
            <person name="Mardanov A.V."/>
            <person name="Ravin N.V."/>
            <person name="Frolova A.A."/>
            <person name="Viryasiv M.B."/>
            <person name="Chernyh N.A."/>
            <person name="Bonch-Osmolovskaya E.A."/>
            <person name="Slobodkin A.I."/>
        </authorList>
    </citation>
    <scope>NUCLEOTIDE SEQUENCE [LARGE SCALE GENOMIC DNA]</scope>
    <source>
        <strain evidence="11 12">S69</strain>
    </source>
</reference>
<dbReference type="Proteomes" id="UP000093080">
    <property type="component" value="Unassembled WGS sequence"/>
</dbReference>
<keyword evidence="7" id="KW-0067">ATP-binding</keyword>
<dbReference type="SMART" id="SM00388">
    <property type="entry name" value="HisKA"/>
    <property type="match status" value="1"/>
</dbReference>
<dbReference type="PRINTS" id="PR00344">
    <property type="entry name" value="BCTRLSENSOR"/>
</dbReference>
<evidence type="ECO:0000256" key="4">
    <source>
        <dbReference type="ARBA" id="ARBA00022679"/>
    </source>
</evidence>
<dbReference type="Gene3D" id="3.30.565.10">
    <property type="entry name" value="Histidine kinase-like ATPase, C-terminal domain"/>
    <property type="match status" value="1"/>
</dbReference>
<evidence type="ECO:0000256" key="1">
    <source>
        <dbReference type="ARBA" id="ARBA00000085"/>
    </source>
</evidence>
<dbReference type="SMART" id="SM00387">
    <property type="entry name" value="HATPase_c"/>
    <property type="match status" value="1"/>
</dbReference>
<dbReference type="Pfam" id="PF00512">
    <property type="entry name" value="HisKA"/>
    <property type="match status" value="1"/>
</dbReference>
<keyword evidence="3" id="KW-0597">Phosphoprotein</keyword>
<evidence type="ECO:0000256" key="5">
    <source>
        <dbReference type="ARBA" id="ARBA00022741"/>
    </source>
</evidence>
<evidence type="ECO:0000256" key="6">
    <source>
        <dbReference type="ARBA" id="ARBA00022777"/>
    </source>
</evidence>
<keyword evidence="8" id="KW-0902">Two-component regulatory system</keyword>
<organism evidence="11 12">
    <name type="scientific">Dissulfuribacter thermophilus</name>
    <dbReference type="NCBI Taxonomy" id="1156395"/>
    <lineage>
        <taxon>Bacteria</taxon>
        <taxon>Pseudomonadati</taxon>
        <taxon>Thermodesulfobacteriota</taxon>
        <taxon>Dissulfuribacteria</taxon>
        <taxon>Dissulfuribacterales</taxon>
        <taxon>Dissulfuribacteraceae</taxon>
        <taxon>Dissulfuribacter</taxon>
    </lineage>
</organism>
<keyword evidence="5" id="KW-0547">Nucleotide-binding</keyword>
<dbReference type="GO" id="GO:0000155">
    <property type="term" value="F:phosphorelay sensor kinase activity"/>
    <property type="evidence" value="ECO:0007669"/>
    <property type="project" value="InterPro"/>
</dbReference>
<keyword evidence="9" id="KW-0175">Coiled coil</keyword>
<evidence type="ECO:0000256" key="2">
    <source>
        <dbReference type="ARBA" id="ARBA00012438"/>
    </source>
</evidence>
<keyword evidence="6 11" id="KW-0418">Kinase</keyword>
<dbReference type="PROSITE" id="PS50109">
    <property type="entry name" value="HIS_KIN"/>
    <property type="match status" value="1"/>
</dbReference>
<evidence type="ECO:0000256" key="3">
    <source>
        <dbReference type="ARBA" id="ARBA00022553"/>
    </source>
</evidence>
<evidence type="ECO:0000256" key="9">
    <source>
        <dbReference type="SAM" id="Coils"/>
    </source>
</evidence>
<keyword evidence="4" id="KW-0808">Transferase</keyword>
<dbReference type="InterPro" id="IPR036890">
    <property type="entry name" value="HATPase_C_sf"/>
</dbReference>
<comment type="catalytic activity">
    <reaction evidence="1">
        <text>ATP + protein L-histidine = ADP + protein N-phospho-L-histidine.</text>
        <dbReference type="EC" id="2.7.13.3"/>
    </reaction>
</comment>
<dbReference type="PANTHER" id="PTHR43065">
    <property type="entry name" value="SENSOR HISTIDINE KINASE"/>
    <property type="match status" value="1"/>
</dbReference>
<evidence type="ECO:0000313" key="12">
    <source>
        <dbReference type="Proteomes" id="UP000093080"/>
    </source>
</evidence>